<comment type="caution">
    <text evidence="1">The sequence shown here is derived from an EMBL/GenBank/DDBJ whole genome shotgun (WGS) entry which is preliminary data.</text>
</comment>
<protein>
    <submittedName>
        <fullName evidence="1">ABC transporter permease</fullName>
    </submittedName>
</protein>
<dbReference type="RefSeq" id="WP_022027161.1">
    <property type="nucleotide sequence ID" value="NZ_CAJPSS010000004.1"/>
</dbReference>
<dbReference type="EMBL" id="JABZMK010000001">
    <property type="protein sequence ID" value="MBF1128564.1"/>
    <property type="molecule type" value="Genomic_DNA"/>
</dbReference>
<name>A0A6L6TM74_9FIRM</name>
<dbReference type="Proteomes" id="UP000757890">
    <property type="component" value="Unassembled WGS sequence"/>
</dbReference>
<organism evidence="1 2">
    <name type="scientific">Dialister invisus</name>
    <dbReference type="NCBI Taxonomy" id="218538"/>
    <lineage>
        <taxon>Bacteria</taxon>
        <taxon>Bacillati</taxon>
        <taxon>Bacillota</taxon>
        <taxon>Negativicutes</taxon>
        <taxon>Veillonellales</taxon>
        <taxon>Veillonellaceae</taxon>
        <taxon>Dialister</taxon>
    </lineage>
</organism>
<proteinExistence type="predicted"/>
<accession>A0A6L6TM74</accession>
<sequence>MEIMDASIVGLITSAVCIFLLWKFLSCAVFPLLGNIILGGLLYYVINLLHIVHMPWSFFDIVVIAIFGIPGTVFLAIFHFFF</sequence>
<gene>
    <name evidence="1" type="ORF">HXL70_00740</name>
</gene>
<dbReference type="AlphaFoldDB" id="A0A6L6TM74"/>
<evidence type="ECO:0000313" key="1">
    <source>
        <dbReference type="EMBL" id="MBF1128564.1"/>
    </source>
</evidence>
<evidence type="ECO:0000313" key="2">
    <source>
        <dbReference type="Proteomes" id="UP000757890"/>
    </source>
</evidence>
<reference evidence="1" key="1">
    <citation type="submission" date="2020-04" db="EMBL/GenBank/DDBJ databases">
        <title>Deep metagenomics examines the oral microbiome during advanced dental caries in children, revealing novel taxa and co-occurrences with host molecules.</title>
        <authorList>
            <person name="Baker J.L."/>
            <person name="Morton J.T."/>
            <person name="Dinis M."/>
            <person name="Alvarez R."/>
            <person name="Tran N.C."/>
            <person name="Knight R."/>
            <person name="Edlund A."/>
        </authorList>
    </citation>
    <scope>NUCLEOTIDE SEQUENCE</scope>
    <source>
        <strain evidence="1">JCVI_32_bin.14</strain>
    </source>
</reference>